<name>A0A917APL4_9BACI</name>
<reference evidence="2" key="2">
    <citation type="submission" date="2020-09" db="EMBL/GenBank/DDBJ databases">
        <authorList>
            <person name="Sun Q."/>
            <person name="Zhou Y."/>
        </authorList>
    </citation>
    <scope>NUCLEOTIDE SEQUENCE</scope>
    <source>
        <strain evidence="2">CGMCC 1.12698</strain>
    </source>
</reference>
<feature type="transmembrane region" description="Helical" evidence="1">
    <location>
        <begin position="160"/>
        <end position="180"/>
    </location>
</feature>
<keyword evidence="1" id="KW-1133">Transmembrane helix</keyword>
<dbReference type="AlphaFoldDB" id="A0A917APL4"/>
<dbReference type="GO" id="GO:0140359">
    <property type="term" value="F:ABC-type transporter activity"/>
    <property type="evidence" value="ECO:0007669"/>
    <property type="project" value="InterPro"/>
</dbReference>
<dbReference type="EMBL" id="BMFK01000001">
    <property type="protein sequence ID" value="GGE64027.1"/>
    <property type="molecule type" value="Genomic_DNA"/>
</dbReference>
<protein>
    <submittedName>
        <fullName evidence="2">Uncharacterized protein</fullName>
    </submittedName>
</protein>
<dbReference type="PANTHER" id="PTHR43471">
    <property type="entry name" value="ABC TRANSPORTER PERMEASE"/>
    <property type="match status" value="1"/>
</dbReference>
<keyword evidence="1" id="KW-0812">Transmembrane</keyword>
<dbReference type="GO" id="GO:0005886">
    <property type="term" value="C:plasma membrane"/>
    <property type="evidence" value="ECO:0007669"/>
    <property type="project" value="UniProtKB-SubCell"/>
</dbReference>
<keyword evidence="1" id="KW-0472">Membrane</keyword>
<evidence type="ECO:0000256" key="1">
    <source>
        <dbReference type="SAM" id="Phobius"/>
    </source>
</evidence>
<organism evidence="2 3">
    <name type="scientific">Priestia taiwanensis</name>
    <dbReference type="NCBI Taxonomy" id="1347902"/>
    <lineage>
        <taxon>Bacteria</taxon>
        <taxon>Bacillati</taxon>
        <taxon>Bacillota</taxon>
        <taxon>Bacilli</taxon>
        <taxon>Bacillales</taxon>
        <taxon>Bacillaceae</taxon>
        <taxon>Priestia</taxon>
    </lineage>
</organism>
<feature type="transmembrane region" description="Helical" evidence="1">
    <location>
        <begin position="200"/>
        <end position="222"/>
    </location>
</feature>
<comment type="caution">
    <text evidence="2">The sequence shown here is derived from an EMBL/GenBank/DDBJ whole genome shotgun (WGS) entry which is preliminary data.</text>
</comment>
<feature type="transmembrane region" description="Helical" evidence="1">
    <location>
        <begin position="97"/>
        <end position="122"/>
    </location>
</feature>
<proteinExistence type="predicted"/>
<sequence length="227" mass="25963">MWAICTHEFKSYFKSIKSLIIIAIFAGTAYLIADFFAEYKEIIPPEIGNDVYAFGTVFVVYFLGSLFIAAISHDVINREISSRTMRFLVTKTTRTNIILGKFLGGWLFWLFCITASFAIIFIMSHKFLWKGLLECMVFISVALAINLLFSILLPKPGLSMFFGIVFGLVFPALSFAAIYSENIYINWLKLITPYYYTDLGGYYPLINILYAGLLVFLSLILFKRRDL</sequence>
<keyword evidence="3" id="KW-1185">Reference proteome</keyword>
<feature type="transmembrane region" description="Helical" evidence="1">
    <location>
        <begin position="128"/>
        <end position="153"/>
    </location>
</feature>
<feature type="transmembrane region" description="Helical" evidence="1">
    <location>
        <begin position="12"/>
        <end position="32"/>
    </location>
</feature>
<evidence type="ECO:0000313" key="3">
    <source>
        <dbReference type="Proteomes" id="UP000605259"/>
    </source>
</evidence>
<feature type="transmembrane region" description="Helical" evidence="1">
    <location>
        <begin position="52"/>
        <end position="76"/>
    </location>
</feature>
<reference evidence="2" key="1">
    <citation type="journal article" date="2014" name="Int. J. Syst. Evol. Microbiol.">
        <title>Complete genome sequence of Corynebacterium casei LMG S-19264T (=DSM 44701T), isolated from a smear-ripened cheese.</title>
        <authorList>
            <consortium name="US DOE Joint Genome Institute (JGI-PGF)"/>
            <person name="Walter F."/>
            <person name="Albersmeier A."/>
            <person name="Kalinowski J."/>
            <person name="Ruckert C."/>
        </authorList>
    </citation>
    <scope>NUCLEOTIDE SEQUENCE</scope>
    <source>
        <strain evidence="2">CGMCC 1.12698</strain>
    </source>
</reference>
<gene>
    <name evidence="2" type="ORF">GCM10007140_12880</name>
</gene>
<dbReference type="RefSeq" id="WP_188387567.1">
    <property type="nucleotide sequence ID" value="NZ_BMFK01000001.1"/>
</dbReference>
<evidence type="ECO:0000313" key="2">
    <source>
        <dbReference type="EMBL" id="GGE64027.1"/>
    </source>
</evidence>
<accession>A0A917APL4</accession>
<dbReference type="Proteomes" id="UP000605259">
    <property type="component" value="Unassembled WGS sequence"/>
</dbReference>
<dbReference type="Pfam" id="PF12679">
    <property type="entry name" value="ABC2_membrane_2"/>
    <property type="match status" value="1"/>
</dbReference>